<dbReference type="AlphaFoldDB" id="A0A832I7U4"/>
<accession>A0A832I7U4</accession>
<gene>
    <name evidence="1" type="ORF">ENW55_02170</name>
</gene>
<comment type="caution">
    <text evidence="1">The sequence shown here is derived from an EMBL/GenBank/DDBJ whole genome shotgun (WGS) entry which is preliminary data.</text>
</comment>
<proteinExistence type="predicted"/>
<organism evidence="1">
    <name type="scientific">Pseudothermotoga hypogea</name>
    <dbReference type="NCBI Taxonomy" id="57487"/>
    <lineage>
        <taxon>Bacteria</taxon>
        <taxon>Thermotogati</taxon>
        <taxon>Thermotogota</taxon>
        <taxon>Thermotogae</taxon>
        <taxon>Thermotogales</taxon>
        <taxon>Thermotogaceae</taxon>
        <taxon>Pseudothermotoga</taxon>
    </lineage>
</organism>
<protein>
    <submittedName>
        <fullName evidence="1">Uncharacterized protein</fullName>
    </submittedName>
</protein>
<evidence type="ECO:0000313" key="1">
    <source>
        <dbReference type="EMBL" id="HGZ78773.1"/>
    </source>
</evidence>
<name>A0A832I7U4_9THEM</name>
<dbReference type="EMBL" id="DTKQ01000017">
    <property type="protein sequence ID" value="HGZ78773.1"/>
    <property type="molecule type" value="Genomic_DNA"/>
</dbReference>
<sequence>MRASVDLSVLSLWLRFCDKLMGSSEFSFGNIYFSYSQGLVVRATDGCLHGWMKTGECEPFDGEISIPLRLLKGFLVGESSEFLNLTLTENEIALSSGNETLRMKLMGKREKQVPVEHEPVAKSDLLNFNRALNFVTSPLEEGDFALFGSFQKDLLMFASTRSIICLTRLQGELMKPFAFSFPYMSARHIVKAFEVYAKNVQLTFGLGEALLIRSNDFTLQLCGEHATFDPRVGDFLQRKETYVVPKNFRRFVSKAAWLMPRESTVRIECVKNSMRFFGAYGGVSYKAILPFDCPLKFEFEISPHRLRSALARMSDKLMISIGDGFVKMEDSAGRTVVVKRL</sequence>
<reference evidence="1" key="1">
    <citation type="journal article" date="2020" name="mSystems">
        <title>Genome- and Community-Level Interaction Insights into Carbon Utilization and Element Cycling Functions of Hydrothermarchaeota in Hydrothermal Sediment.</title>
        <authorList>
            <person name="Zhou Z."/>
            <person name="Liu Y."/>
            <person name="Xu W."/>
            <person name="Pan J."/>
            <person name="Luo Z.H."/>
            <person name="Li M."/>
        </authorList>
    </citation>
    <scope>NUCLEOTIDE SEQUENCE [LARGE SCALE GENOMIC DNA]</scope>
    <source>
        <strain evidence="1">SpSt-86</strain>
    </source>
</reference>